<keyword evidence="2" id="KW-1185">Reference proteome</keyword>
<proteinExistence type="predicted"/>
<dbReference type="EMBL" id="LXQA010311935">
    <property type="protein sequence ID" value="MCI43007.1"/>
    <property type="molecule type" value="Genomic_DNA"/>
</dbReference>
<protein>
    <recommendedName>
        <fullName evidence="3">Cullin-like protein</fullName>
    </recommendedName>
</protein>
<accession>A0A392S3Q2</accession>
<sequence length="82" mass="9426">MEGSSSSSKSSIPENIQINTLSRASCFTKNKTINIDYDNFELVMEQPVDFEALKANDFDVEKFFKDQGWLKYFDMLNGPVYP</sequence>
<feature type="non-terminal residue" evidence="1">
    <location>
        <position position="82"/>
    </location>
</feature>
<reference evidence="1 2" key="1">
    <citation type="journal article" date="2018" name="Front. Plant Sci.">
        <title>Red Clover (Trifolium pratense) and Zigzag Clover (T. medium) - A Picture of Genomic Similarities and Differences.</title>
        <authorList>
            <person name="Dluhosova J."/>
            <person name="Istvanek J."/>
            <person name="Nedelnik J."/>
            <person name="Repkova J."/>
        </authorList>
    </citation>
    <scope>NUCLEOTIDE SEQUENCE [LARGE SCALE GENOMIC DNA]</scope>
    <source>
        <strain evidence="2">cv. 10/8</strain>
        <tissue evidence="1">Leaf</tissue>
    </source>
</reference>
<dbReference type="AlphaFoldDB" id="A0A392S3Q2"/>
<comment type="caution">
    <text evidence="1">The sequence shown here is derived from an EMBL/GenBank/DDBJ whole genome shotgun (WGS) entry which is preliminary data.</text>
</comment>
<evidence type="ECO:0008006" key="3">
    <source>
        <dbReference type="Google" id="ProtNLM"/>
    </source>
</evidence>
<evidence type="ECO:0000313" key="1">
    <source>
        <dbReference type="EMBL" id="MCI43007.1"/>
    </source>
</evidence>
<evidence type="ECO:0000313" key="2">
    <source>
        <dbReference type="Proteomes" id="UP000265520"/>
    </source>
</evidence>
<dbReference type="Proteomes" id="UP000265520">
    <property type="component" value="Unassembled WGS sequence"/>
</dbReference>
<organism evidence="1 2">
    <name type="scientific">Trifolium medium</name>
    <dbReference type="NCBI Taxonomy" id="97028"/>
    <lineage>
        <taxon>Eukaryota</taxon>
        <taxon>Viridiplantae</taxon>
        <taxon>Streptophyta</taxon>
        <taxon>Embryophyta</taxon>
        <taxon>Tracheophyta</taxon>
        <taxon>Spermatophyta</taxon>
        <taxon>Magnoliopsida</taxon>
        <taxon>eudicotyledons</taxon>
        <taxon>Gunneridae</taxon>
        <taxon>Pentapetalae</taxon>
        <taxon>rosids</taxon>
        <taxon>fabids</taxon>
        <taxon>Fabales</taxon>
        <taxon>Fabaceae</taxon>
        <taxon>Papilionoideae</taxon>
        <taxon>50 kb inversion clade</taxon>
        <taxon>NPAAA clade</taxon>
        <taxon>Hologalegina</taxon>
        <taxon>IRL clade</taxon>
        <taxon>Trifolieae</taxon>
        <taxon>Trifolium</taxon>
    </lineage>
</organism>
<name>A0A392S3Q2_9FABA</name>